<dbReference type="InterPro" id="IPR019786">
    <property type="entry name" value="Zinc_finger_PHD-type_CS"/>
</dbReference>
<dbReference type="InterPro" id="IPR019787">
    <property type="entry name" value="Znf_PHD-finger"/>
</dbReference>
<keyword evidence="3" id="KW-0479">Metal-binding</keyword>
<dbReference type="SUPFAM" id="SSF57903">
    <property type="entry name" value="FYVE/PHD zinc finger"/>
    <property type="match status" value="1"/>
</dbReference>
<protein>
    <recommendedName>
        <fullName evidence="8">PHD-type domain-containing protein</fullName>
    </recommendedName>
</protein>
<evidence type="ECO:0000256" key="7">
    <source>
        <dbReference type="PROSITE-ProRule" id="PRU00146"/>
    </source>
</evidence>
<evidence type="ECO:0000256" key="6">
    <source>
        <dbReference type="ARBA" id="ARBA00022833"/>
    </source>
</evidence>
<dbReference type="Pfam" id="PF02902">
    <property type="entry name" value="Peptidase_C48"/>
    <property type="match status" value="1"/>
</dbReference>
<dbReference type="RefSeq" id="XP_019855288.1">
    <property type="nucleotide sequence ID" value="XM_019999729.1"/>
</dbReference>
<keyword evidence="10" id="KW-1185">Reference proteome</keyword>
<dbReference type="InterPro" id="IPR003653">
    <property type="entry name" value="Peptidase_C48_C"/>
</dbReference>
<evidence type="ECO:0000259" key="8">
    <source>
        <dbReference type="PROSITE" id="PS50016"/>
    </source>
</evidence>
<dbReference type="PROSITE" id="PS01359">
    <property type="entry name" value="ZF_PHD_1"/>
    <property type="match status" value="1"/>
</dbReference>
<comment type="similarity">
    <text evidence="1">Belongs to the peptidase C48 family.</text>
</comment>
<evidence type="ECO:0000256" key="5">
    <source>
        <dbReference type="ARBA" id="ARBA00022801"/>
    </source>
</evidence>
<dbReference type="GeneID" id="109584123"/>
<dbReference type="PANTHER" id="PTHR34718">
    <property type="entry name" value="PHD-TYPE DOMAIN-CONTAINING PROTEIN"/>
    <property type="match status" value="1"/>
</dbReference>
<organism evidence="9 10">
    <name type="scientific">Amphimedon queenslandica</name>
    <name type="common">Sponge</name>
    <dbReference type="NCBI Taxonomy" id="400682"/>
    <lineage>
        <taxon>Eukaryota</taxon>
        <taxon>Metazoa</taxon>
        <taxon>Porifera</taxon>
        <taxon>Demospongiae</taxon>
        <taxon>Heteroscleromorpha</taxon>
        <taxon>Haplosclerida</taxon>
        <taxon>Niphatidae</taxon>
        <taxon>Amphimedon</taxon>
    </lineage>
</organism>
<dbReference type="PANTHER" id="PTHR34718:SF2">
    <property type="entry name" value="PHD-TYPE DOMAIN-CONTAINING PROTEIN"/>
    <property type="match status" value="1"/>
</dbReference>
<dbReference type="KEGG" id="aqu:109584123"/>
<dbReference type="InterPro" id="IPR038765">
    <property type="entry name" value="Papain-like_cys_pep_sf"/>
</dbReference>
<evidence type="ECO:0000256" key="1">
    <source>
        <dbReference type="ARBA" id="ARBA00005234"/>
    </source>
</evidence>
<dbReference type="InterPro" id="IPR011011">
    <property type="entry name" value="Znf_FYVE_PHD"/>
</dbReference>
<evidence type="ECO:0000256" key="2">
    <source>
        <dbReference type="ARBA" id="ARBA00022670"/>
    </source>
</evidence>
<keyword evidence="6" id="KW-0862">Zinc</keyword>
<evidence type="ECO:0000256" key="4">
    <source>
        <dbReference type="ARBA" id="ARBA00022771"/>
    </source>
</evidence>
<dbReference type="Proteomes" id="UP000007879">
    <property type="component" value="Unassembled WGS sequence"/>
</dbReference>
<dbReference type="Pfam" id="PF00628">
    <property type="entry name" value="PHD"/>
    <property type="match status" value="1"/>
</dbReference>
<reference evidence="10" key="1">
    <citation type="journal article" date="2010" name="Nature">
        <title>The Amphimedon queenslandica genome and the evolution of animal complexity.</title>
        <authorList>
            <person name="Srivastava M."/>
            <person name="Simakov O."/>
            <person name="Chapman J."/>
            <person name="Fahey B."/>
            <person name="Gauthier M.E."/>
            <person name="Mitros T."/>
            <person name="Richards G.S."/>
            <person name="Conaco C."/>
            <person name="Dacre M."/>
            <person name="Hellsten U."/>
            <person name="Larroux C."/>
            <person name="Putnam N.H."/>
            <person name="Stanke M."/>
            <person name="Adamska M."/>
            <person name="Darling A."/>
            <person name="Degnan S.M."/>
            <person name="Oakley T.H."/>
            <person name="Plachetzki D.C."/>
            <person name="Zhai Y."/>
            <person name="Adamski M."/>
            <person name="Calcino A."/>
            <person name="Cummins S.F."/>
            <person name="Goodstein D.M."/>
            <person name="Harris C."/>
            <person name="Jackson D.J."/>
            <person name="Leys S.P."/>
            <person name="Shu S."/>
            <person name="Woodcroft B.J."/>
            <person name="Vervoort M."/>
            <person name="Kosik K.S."/>
            <person name="Manning G."/>
            <person name="Degnan B.M."/>
            <person name="Rokhsar D.S."/>
        </authorList>
    </citation>
    <scope>NUCLEOTIDE SEQUENCE [LARGE SCALE GENOMIC DNA]</scope>
</reference>
<accession>A0AAN0JF33</accession>
<proteinExistence type="inferred from homology"/>
<evidence type="ECO:0000313" key="10">
    <source>
        <dbReference type="Proteomes" id="UP000007879"/>
    </source>
</evidence>
<dbReference type="GO" id="GO:0006508">
    <property type="term" value="P:proteolysis"/>
    <property type="evidence" value="ECO:0007669"/>
    <property type="project" value="UniProtKB-KW"/>
</dbReference>
<evidence type="ECO:0000313" key="9">
    <source>
        <dbReference type="EnsemblMetazoa" id="XP_019855288.1"/>
    </source>
</evidence>
<name>A0AAN0JF33_AMPQE</name>
<keyword evidence="2" id="KW-0645">Protease</keyword>
<dbReference type="SMART" id="SM00249">
    <property type="entry name" value="PHD"/>
    <property type="match status" value="1"/>
</dbReference>
<sequence>MSTNRPKSSVLPTSHSKPTHLLPVLNFVTTPRTQSVPVSMPLNFFQNSVLIAPSPTTQPNHSISSCHPKPSSSTTPTCTTFSDSIQAASMPKYISATVTSTSSTITSSSLVPVLSSHPKPLLSMTSTTIHSDSLLTISHQRNSSFPVTTNAPIPLPYSTSSIPSPVIQETNTCPPSPVKPLLVTDIESEACPYDLTDILPPVSPEKLWVKIGKMELDICCKDIIQKGEWLASTIIDAAQMLLKSQDTTINGWQSPEIGRKYEFRPTKSPLIQILFVNQNHWVVVSTLQCEPGTLNIYDSAYNLLRLDTKLQISSFYKAETCEIKYNFQDIKRQSNCHDCGVFSIANATALVLGKNPALYNWDVKRMRQHLINCFEKGQLTFFPYTTLRRIKADFTKRTDTEKVYCFCRTINNPKKAMIQCSTCRVWFHIECVKAEDIDNKWHCKNCL</sequence>
<keyword evidence="4 7" id="KW-0863">Zinc-finger</keyword>
<dbReference type="InterPro" id="IPR001965">
    <property type="entry name" value="Znf_PHD"/>
</dbReference>
<reference evidence="9" key="2">
    <citation type="submission" date="2024-06" db="UniProtKB">
        <authorList>
            <consortium name="EnsemblMetazoa"/>
        </authorList>
    </citation>
    <scope>IDENTIFICATION</scope>
</reference>
<dbReference type="GO" id="GO:0008270">
    <property type="term" value="F:zinc ion binding"/>
    <property type="evidence" value="ECO:0007669"/>
    <property type="project" value="UniProtKB-KW"/>
</dbReference>
<dbReference type="GO" id="GO:0008234">
    <property type="term" value="F:cysteine-type peptidase activity"/>
    <property type="evidence" value="ECO:0007669"/>
    <property type="project" value="InterPro"/>
</dbReference>
<dbReference type="SUPFAM" id="SSF54001">
    <property type="entry name" value="Cysteine proteinases"/>
    <property type="match status" value="1"/>
</dbReference>
<dbReference type="Gene3D" id="3.40.395.10">
    <property type="entry name" value="Adenoviral Proteinase, Chain A"/>
    <property type="match status" value="1"/>
</dbReference>
<dbReference type="EnsemblMetazoa" id="XM_019999729.1">
    <property type="protein sequence ID" value="XP_019855288.1"/>
    <property type="gene ID" value="LOC109584123"/>
</dbReference>
<keyword evidence="5" id="KW-0378">Hydrolase</keyword>
<dbReference type="InterPro" id="IPR013083">
    <property type="entry name" value="Znf_RING/FYVE/PHD"/>
</dbReference>
<dbReference type="Gene3D" id="3.30.40.10">
    <property type="entry name" value="Zinc/RING finger domain, C3HC4 (zinc finger)"/>
    <property type="match status" value="1"/>
</dbReference>
<feature type="domain" description="PHD-type" evidence="8">
    <location>
        <begin position="402"/>
        <end position="447"/>
    </location>
</feature>
<evidence type="ECO:0000256" key="3">
    <source>
        <dbReference type="ARBA" id="ARBA00022723"/>
    </source>
</evidence>
<dbReference type="AlphaFoldDB" id="A0AAN0JF33"/>
<dbReference type="PROSITE" id="PS50016">
    <property type="entry name" value="ZF_PHD_2"/>
    <property type="match status" value="1"/>
</dbReference>